<accession>A0A401THK3</accession>
<evidence type="ECO:0000256" key="1">
    <source>
        <dbReference type="SAM" id="MobiDB-lite"/>
    </source>
</evidence>
<feature type="compositionally biased region" description="Pro residues" evidence="1">
    <location>
        <begin position="22"/>
        <end position="31"/>
    </location>
</feature>
<evidence type="ECO:0000313" key="3">
    <source>
        <dbReference type="Proteomes" id="UP000287033"/>
    </source>
</evidence>
<dbReference type="Proteomes" id="UP000287033">
    <property type="component" value="Unassembled WGS sequence"/>
</dbReference>
<dbReference type="AlphaFoldDB" id="A0A401THK3"/>
<organism evidence="2 3">
    <name type="scientific">Chiloscyllium punctatum</name>
    <name type="common">Brownbanded bambooshark</name>
    <name type="synonym">Hemiscyllium punctatum</name>
    <dbReference type="NCBI Taxonomy" id="137246"/>
    <lineage>
        <taxon>Eukaryota</taxon>
        <taxon>Metazoa</taxon>
        <taxon>Chordata</taxon>
        <taxon>Craniata</taxon>
        <taxon>Vertebrata</taxon>
        <taxon>Chondrichthyes</taxon>
        <taxon>Elasmobranchii</taxon>
        <taxon>Galeomorphii</taxon>
        <taxon>Galeoidea</taxon>
        <taxon>Orectolobiformes</taxon>
        <taxon>Hemiscylliidae</taxon>
        <taxon>Chiloscyllium</taxon>
    </lineage>
</organism>
<feature type="non-terminal residue" evidence="2">
    <location>
        <position position="176"/>
    </location>
</feature>
<dbReference type="STRING" id="137246.A0A401THK3"/>
<name>A0A401THK3_CHIPU</name>
<comment type="caution">
    <text evidence="2">The sequence shown here is derived from an EMBL/GenBank/DDBJ whole genome shotgun (WGS) entry which is preliminary data.</text>
</comment>
<evidence type="ECO:0000313" key="2">
    <source>
        <dbReference type="EMBL" id="GCC42131.1"/>
    </source>
</evidence>
<feature type="region of interest" description="Disordered" evidence="1">
    <location>
        <begin position="1"/>
        <end position="80"/>
    </location>
</feature>
<proteinExistence type="predicted"/>
<dbReference type="EMBL" id="BEZZ01079389">
    <property type="protein sequence ID" value="GCC42131.1"/>
    <property type="molecule type" value="Genomic_DNA"/>
</dbReference>
<feature type="region of interest" description="Disordered" evidence="1">
    <location>
        <begin position="95"/>
        <end position="176"/>
    </location>
</feature>
<gene>
    <name evidence="2" type="ORF">chiPu_0026442</name>
</gene>
<sequence length="176" mass="18598">MESVVKEPLETATPKGASRLQPKPPLKPKPPVLAHGTGKQDRAHTAAAVVLEPSAETNGPPVPAKRKISDEAVAGDALSSSGNVRKMRELFDKASGLAEGEEPVAKEPPVRGLVRSEPALDIPDGTRPVPKARKKHLARSADLTDDPVMHGEGGQAPPEVPKRLPLEVHPSQETSK</sequence>
<reference evidence="2 3" key="1">
    <citation type="journal article" date="2018" name="Nat. Ecol. Evol.">
        <title>Shark genomes provide insights into elasmobranch evolution and the origin of vertebrates.</title>
        <authorList>
            <person name="Hara Y"/>
            <person name="Yamaguchi K"/>
            <person name="Onimaru K"/>
            <person name="Kadota M"/>
            <person name="Koyanagi M"/>
            <person name="Keeley SD"/>
            <person name="Tatsumi K"/>
            <person name="Tanaka K"/>
            <person name="Motone F"/>
            <person name="Kageyama Y"/>
            <person name="Nozu R"/>
            <person name="Adachi N"/>
            <person name="Nishimura O"/>
            <person name="Nakagawa R"/>
            <person name="Tanegashima C"/>
            <person name="Kiyatake I"/>
            <person name="Matsumoto R"/>
            <person name="Murakumo K"/>
            <person name="Nishida K"/>
            <person name="Terakita A"/>
            <person name="Kuratani S"/>
            <person name="Sato K"/>
            <person name="Hyodo S Kuraku.S."/>
        </authorList>
    </citation>
    <scope>NUCLEOTIDE SEQUENCE [LARGE SCALE GENOMIC DNA]</scope>
</reference>
<protein>
    <submittedName>
        <fullName evidence="2">Uncharacterized protein</fullName>
    </submittedName>
</protein>
<keyword evidence="3" id="KW-1185">Reference proteome</keyword>